<gene>
    <name evidence="2" type="ORF">AO353_14650</name>
</gene>
<dbReference type="InterPro" id="IPR009288">
    <property type="entry name" value="AIG2-like_dom"/>
</dbReference>
<keyword evidence="2" id="KW-0436">Ligase</keyword>
<evidence type="ECO:0000313" key="2">
    <source>
        <dbReference type="EMBL" id="ALI02260.1"/>
    </source>
</evidence>
<dbReference type="SUPFAM" id="SSF110857">
    <property type="entry name" value="Gamma-glutamyl cyclotransferase-like"/>
    <property type="match status" value="1"/>
</dbReference>
<sequence length="117" mass="12601">MTDSSNAQVYLFSYGTLQDKAVQLANFGRELSGSADQMLGYEQSWVEITDPEVLATSGKTHHPILRPGSADSAPIPGMVFRITPAELAAADSYEVSDYKRVSVVLASGIEAWVYVSA</sequence>
<reference evidence="3" key="1">
    <citation type="submission" date="2015-09" db="EMBL/GenBank/DDBJ databases">
        <title>Whole genome sequence of Pseudomonas fluorescens FW300-N2E3.</title>
        <authorList>
            <person name="Ray J."/>
            <person name="Melnyk R."/>
            <person name="Deutschbauer A."/>
        </authorList>
    </citation>
    <scope>NUCLEOTIDE SEQUENCE [LARGE SCALE GENOMIC DNA]</scope>
    <source>
        <strain evidence="3">FW300-N2E3</strain>
    </source>
</reference>
<name>A0A0N7H063_PSEFL</name>
<dbReference type="RefSeq" id="WP_054595598.1">
    <property type="nucleotide sequence ID" value="NZ_CP012830.1"/>
</dbReference>
<dbReference type="OrthoDB" id="9798388at2"/>
<organism evidence="2 3">
    <name type="scientific">Pseudomonas fluorescens</name>
    <dbReference type="NCBI Taxonomy" id="294"/>
    <lineage>
        <taxon>Bacteria</taxon>
        <taxon>Pseudomonadati</taxon>
        <taxon>Pseudomonadota</taxon>
        <taxon>Gammaproteobacteria</taxon>
        <taxon>Pseudomonadales</taxon>
        <taxon>Pseudomonadaceae</taxon>
        <taxon>Pseudomonas</taxon>
    </lineage>
</organism>
<proteinExistence type="predicted"/>
<reference evidence="2 3" key="2">
    <citation type="journal article" date="2018" name="Nature">
        <title>Mutant phenotypes for thousands of bacterial genes of unknown function.</title>
        <authorList>
            <person name="Price M.N."/>
            <person name="Wetmore K.M."/>
            <person name="Waters R.J."/>
            <person name="Callaghan M."/>
            <person name="Ray J."/>
            <person name="Liu H."/>
            <person name="Kuehl J.V."/>
            <person name="Melnyk R.A."/>
            <person name="Lamson J.S."/>
            <person name="Suh Y."/>
            <person name="Carlson H.K."/>
            <person name="Esquivel Z."/>
            <person name="Sadeeshkumar H."/>
            <person name="Chakraborty R."/>
            <person name="Zane G.M."/>
            <person name="Rubin B.E."/>
            <person name="Wall J.D."/>
            <person name="Visel A."/>
            <person name="Bristow J."/>
            <person name="Blow M.J."/>
            <person name="Arkin A.P."/>
            <person name="Deutschbauer A.M."/>
        </authorList>
    </citation>
    <scope>NUCLEOTIDE SEQUENCE [LARGE SCALE GENOMIC DNA]</scope>
    <source>
        <strain evidence="2 3">FW300-N2E3</strain>
    </source>
</reference>
<dbReference type="CDD" id="cd06661">
    <property type="entry name" value="GGCT_like"/>
    <property type="match status" value="1"/>
</dbReference>
<dbReference type="InterPro" id="IPR036568">
    <property type="entry name" value="GGCT-like_sf"/>
</dbReference>
<protein>
    <submittedName>
        <fullName evidence="2">UDP-N-acetylmuramate--alanine ligase</fullName>
    </submittedName>
</protein>
<dbReference type="Gene3D" id="3.10.490.10">
    <property type="entry name" value="Gamma-glutamyl cyclotransferase-like"/>
    <property type="match status" value="1"/>
</dbReference>
<evidence type="ECO:0000313" key="3">
    <source>
        <dbReference type="Proteomes" id="UP000066487"/>
    </source>
</evidence>
<dbReference type="Pfam" id="PF06094">
    <property type="entry name" value="GGACT"/>
    <property type="match status" value="1"/>
</dbReference>
<dbReference type="EMBL" id="CP012830">
    <property type="protein sequence ID" value="ALI02260.1"/>
    <property type="molecule type" value="Genomic_DNA"/>
</dbReference>
<dbReference type="AlphaFoldDB" id="A0A0N7H063"/>
<accession>A0A0N7H063</accession>
<dbReference type="GO" id="GO:0016874">
    <property type="term" value="F:ligase activity"/>
    <property type="evidence" value="ECO:0007669"/>
    <property type="project" value="UniProtKB-KW"/>
</dbReference>
<feature type="domain" description="Gamma-glutamylcyclotransferase AIG2-like" evidence="1">
    <location>
        <begin position="11"/>
        <end position="116"/>
    </location>
</feature>
<dbReference type="Proteomes" id="UP000066487">
    <property type="component" value="Chromosome"/>
</dbReference>
<evidence type="ECO:0000259" key="1">
    <source>
        <dbReference type="Pfam" id="PF06094"/>
    </source>
</evidence>
<dbReference type="InterPro" id="IPR013024">
    <property type="entry name" value="GGCT-like"/>
</dbReference>